<dbReference type="AlphaFoldDB" id="A0A367RWT8"/>
<organism evidence="1 2">
    <name type="scientific">Nostoc minutum NIES-26</name>
    <dbReference type="NCBI Taxonomy" id="1844469"/>
    <lineage>
        <taxon>Bacteria</taxon>
        <taxon>Bacillati</taxon>
        <taxon>Cyanobacteriota</taxon>
        <taxon>Cyanophyceae</taxon>
        <taxon>Nostocales</taxon>
        <taxon>Nostocaceae</taxon>
        <taxon>Nostoc</taxon>
    </lineage>
</organism>
<sequence length="89" mass="9712">MSVVTLEKETLVVMTELADEEISGVVGGGDYFKAKKVDIDVDNNNDVDIKKIGKNSNVTIVQQNATAISFNGNAIAKNEYSADKAWVRY</sequence>
<dbReference type="EMBL" id="LXQD01000065">
    <property type="protein sequence ID" value="RCJ39672.1"/>
    <property type="molecule type" value="Genomic_DNA"/>
</dbReference>
<evidence type="ECO:0000313" key="2">
    <source>
        <dbReference type="Proteomes" id="UP000252107"/>
    </source>
</evidence>
<dbReference type="Proteomes" id="UP000252107">
    <property type="component" value="Unassembled WGS sequence"/>
</dbReference>
<protein>
    <submittedName>
        <fullName evidence="1">Uncharacterized protein</fullName>
    </submittedName>
</protein>
<reference evidence="1" key="1">
    <citation type="submission" date="2016-04" db="EMBL/GenBank/DDBJ databases">
        <authorList>
            <person name="Tabuchi Yagui T.R."/>
        </authorList>
    </citation>
    <scope>NUCLEOTIDE SEQUENCE [LARGE SCALE GENOMIC DNA]</scope>
    <source>
        <strain evidence="1">NIES-26</strain>
    </source>
</reference>
<keyword evidence="2" id="KW-1185">Reference proteome</keyword>
<proteinExistence type="predicted"/>
<accession>A0A367RWT8</accession>
<comment type="caution">
    <text evidence="1">The sequence shown here is derived from an EMBL/GenBank/DDBJ whole genome shotgun (WGS) entry which is preliminary data.</text>
</comment>
<evidence type="ECO:0000313" key="1">
    <source>
        <dbReference type="EMBL" id="RCJ39672.1"/>
    </source>
</evidence>
<name>A0A367RWT8_9NOSO</name>
<gene>
    <name evidence="1" type="ORF">A6770_11330</name>
</gene>